<dbReference type="SUPFAM" id="SSF160904">
    <property type="entry name" value="Jann2411-like"/>
    <property type="match status" value="1"/>
</dbReference>
<reference evidence="2 3" key="1">
    <citation type="submission" date="2023-05" db="EMBL/GenBank/DDBJ databases">
        <title>Lithophilousrod everest ZFBP1038 complete genpme.</title>
        <authorList>
            <person name="Tian M."/>
        </authorList>
    </citation>
    <scope>NUCLEOTIDE SEQUENCE [LARGE SCALE GENOMIC DNA]</scope>
    <source>
        <strain evidence="2 3">ZFBP1038</strain>
    </source>
</reference>
<keyword evidence="3" id="KW-1185">Reference proteome</keyword>
<name>A0ABY8QSL1_9MICO</name>
<dbReference type="InterPro" id="IPR023286">
    <property type="entry name" value="ABATE_dom_sf"/>
</dbReference>
<accession>A0ABY8QSL1</accession>
<dbReference type="PANTHER" id="PTHR35525:SF3">
    <property type="entry name" value="BLL6575 PROTEIN"/>
    <property type="match status" value="1"/>
</dbReference>
<dbReference type="RefSeq" id="WP_349637933.1">
    <property type="nucleotide sequence ID" value="NZ_CP090958.1"/>
</dbReference>
<evidence type="ECO:0000313" key="2">
    <source>
        <dbReference type="EMBL" id="WGW11150.1"/>
    </source>
</evidence>
<dbReference type="EMBL" id="CP090958">
    <property type="protein sequence ID" value="WGW11150.1"/>
    <property type="molecule type" value="Genomic_DNA"/>
</dbReference>
<dbReference type="Proteomes" id="UP001209083">
    <property type="component" value="Chromosome"/>
</dbReference>
<proteinExistence type="predicted"/>
<dbReference type="PANTHER" id="PTHR35525">
    <property type="entry name" value="BLL6575 PROTEIN"/>
    <property type="match status" value="1"/>
</dbReference>
<dbReference type="InterPro" id="IPR010852">
    <property type="entry name" value="ABATE"/>
</dbReference>
<gene>
    <name evidence="2" type="ORF">LWF01_13745</name>
</gene>
<dbReference type="Pfam" id="PF11706">
    <property type="entry name" value="zf-CGNR"/>
    <property type="match status" value="1"/>
</dbReference>
<evidence type="ECO:0000313" key="3">
    <source>
        <dbReference type="Proteomes" id="UP001209083"/>
    </source>
</evidence>
<dbReference type="Pfam" id="PF07336">
    <property type="entry name" value="ABATE"/>
    <property type="match status" value="1"/>
</dbReference>
<feature type="domain" description="Zinc finger CGNR" evidence="1">
    <location>
        <begin position="140"/>
        <end position="180"/>
    </location>
</feature>
<dbReference type="Gene3D" id="1.10.3300.10">
    <property type="entry name" value="Jann2411-like domain"/>
    <property type="match status" value="1"/>
</dbReference>
<protein>
    <submittedName>
        <fullName evidence="2">CGNR zinc finger domain-containing protein</fullName>
    </submittedName>
</protein>
<sequence>MDHWLFIGGATCLDFVNTLRDRWAEEPTETLREPADLAAWSAAAGVAETLLPIDDGDLARAVTVRAVLFRLLTQSDDIGAADIALLNKLAAAAPRPVLGRIQAAELPTVRPPRATTANDILGLVIADALELLAEHGTAPVKECEHPRCGLRYLDASRGGRRRWCSMQRCGNRAKVRRYDRNHASD</sequence>
<dbReference type="InterPro" id="IPR021005">
    <property type="entry name" value="Znf_CGNR"/>
</dbReference>
<evidence type="ECO:0000259" key="1">
    <source>
        <dbReference type="Pfam" id="PF11706"/>
    </source>
</evidence>
<organism evidence="2 3">
    <name type="scientific">Saxibacter everestensis</name>
    <dbReference type="NCBI Taxonomy" id="2909229"/>
    <lineage>
        <taxon>Bacteria</taxon>
        <taxon>Bacillati</taxon>
        <taxon>Actinomycetota</taxon>
        <taxon>Actinomycetes</taxon>
        <taxon>Micrococcales</taxon>
        <taxon>Brevibacteriaceae</taxon>
        <taxon>Saxibacter</taxon>
    </lineage>
</organism>